<evidence type="ECO:0000313" key="2">
    <source>
        <dbReference type="Proteomes" id="UP000033428"/>
    </source>
</evidence>
<accession>A0A0F0CSI3</accession>
<dbReference type="Proteomes" id="UP000033428">
    <property type="component" value="Unassembled WGS sequence"/>
</dbReference>
<comment type="caution">
    <text evidence="1">The sequence shown here is derived from an EMBL/GenBank/DDBJ whole genome shotgun (WGS) entry which is preliminary data.</text>
</comment>
<keyword evidence="2" id="KW-1185">Reference proteome</keyword>
<dbReference type="AlphaFoldDB" id="A0A0F0CSI3"/>
<proteinExistence type="predicted"/>
<name>A0A0F0CSI3_9BACT</name>
<gene>
    <name evidence="1" type="ORF">OMAG_001204</name>
</gene>
<dbReference type="InterPro" id="IPR012347">
    <property type="entry name" value="Ferritin-like"/>
</dbReference>
<dbReference type="EMBL" id="JYNY01000232">
    <property type="protein sequence ID" value="KJJ84974.1"/>
    <property type="molecule type" value="Genomic_DNA"/>
</dbReference>
<organism evidence="1 2">
    <name type="scientific">Candidatus Omnitrophus magneticus</name>
    <dbReference type="NCBI Taxonomy" id="1609969"/>
    <lineage>
        <taxon>Bacteria</taxon>
        <taxon>Pseudomonadati</taxon>
        <taxon>Candidatus Omnitrophota</taxon>
        <taxon>Candidatus Omnitrophus</taxon>
    </lineage>
</organism>
<sequence length="182" mass="21171">MKSRSLYGFQVLFSGGFKMNEKYTAKDILEMAIQAKAKGIDLYLSLAHNCSNYHVGKLFMELAKDEQHDKMELTKWRNNEIFKKQEEAYPGERLMFLKSLADQNTFNCDAVLKKRLENTINEEDALKAGINFEKDFMLFLHDLKRHLASKDSSVIDTLLDGEVNHIRRMFEIKDKIDKGLIN</sequence>
<dbReference type="Gene3D" id="1.20.1260.10">
    <property type="match status" value="1"/>
</dbReference>
<evidence type="ECO:0000313" key="1">
    <source>
        <dbReference type="EMBL" id="KJJ84974.1"/>
    </source>
</evidence>
<dbReference type="SUPFAM" id="SSF47240">
    <property type="entry name" value="Ferritin-like"/>
    <property type="match status" value="1"/>
</dbReference>
<reference evidence="1 2" key="1">
    <citation type="submission" date="2015-02" db="EMBL/GenBank/DDBJ databases">
        <title>Single-cell genomics of uncultivated deep-branching MTB reveals a conserved set of magnetosome genes.</title>
        <authorList>
            <person name="Kolinko S."/>
            <person name="Richter M."/>
            <person name="Glockner F.O."/>
            <person name="Brachmann A."/>
            <person name="Schuler D."/>
        </authorList>
    </citation>
    <scope>NUCLEOTIDE SEQUENCE [LARGE SCALE GENOMIC DNA]</scope>
    <source>
        <strain evidence="1">SKK-01</strain>
    </source>
</reference>
<protein>
    <submittedName>
        <fullName evidence="1">Rubrerythrin</fullName>
    </submittedName>
</protein>
<dbReference type="InterPro" id="IPR009078">
    <property type="entry name" value="Ferritin-like_SF"/>
</dbReference>